<name>A0ABP9W559_9DEIO</name>
<keyword evidence="2" id="KW-1185">Reference proteome</keyword>
<accession>A0ABP9W559</accession>
<dbReference type="RefSeq" id="WP_345462419.1">
    <property type="nucleotide sequence ID" value="NZ_BAABRP010000002.1"/>
</dbReference>
<reference evidence="1 2" key="1">
    <citation type="submission" date="2024-02" db="EMBL/GenBank/DDBJ databases">
        <title>Deinococcus carri NBRC 110142.</title>
        <authorList>
            <person name="Ichikawa N."/>
            <person name="Katano-Makiyama Y."/>
            <person name="Hidaka K."/>
        </authorList>
    </citation>
    <scope>NUCLEOTIDE SEQUENCE [LARGE SCALE GENOMIC DNA]</scope>
    <source>
        <strain evidence="1 2">NBRC 110142</strain>
    </source>
</reference>
<sequence>MTAVPHAPLAHPANQQTFETCLTLTLQVVAAVEFAPALSQERPTRDMLLAFAQEVERNAQAIAALAGHGGADVGALGQDWYSKLTTARDEPLQVAYHALHSAAYLGLEHGLTTATLLAAVGCALRVLAQREGRLSH</sequence>
<gene>
    <name evidence="1" type="ORF">Dcar01_01201</name>
</gene>
<proteinExistence type="predicted"/>
<protein>
    <submittedName>
        <fullName evidence="1">Uncharacterized protein</fullName>
    </submittedName>
</protein>
<comment type="caution">
    <text evidence="1">The sequence shown here is derived from an EMBL/GenBank/DDBJ whole genome shotgun (WGS) entry which is preliminary data.</text>
</comment>
<dbReference type="EMBL" id="BAABRP010000002">
    <property type="protein sequence ID" value="GAA5512487.1"/>
    <property type="molecule type" value="Genomic_DNA"/>
</dbReference>
<organism evidence="1 2">
    <name type="scientific">Deinococcus carri</name>
    <dbReference type="NCBI Taxonomy" id="1211323"/>
    <lineage>
        <taxon>Bacteria</taxon>
        <taxon>Thermotogati</taxon>
        <taxon>Deinococcota</taxon>
        <taxon>Deinococci</taxon>
        <taxon>Deinococcales</taxon>
        <taxon>Deinococcaceae</taxon>
        <taxon>Deinococcus</taxon>
    </lineage>
</organism>
<dbReference type="Proteomes" id="UP001401887">
    <property type="component" value="Unassembled WGS sequence"/>
</dbReference>
<evidence type="ECO:0000313" key="2">
    <source>
        <dbReference type="Proteomes" id="UP001401887"/>
    </source>
</evidence>
<evidence type="ECO:0000313" key="1">
    <source>
        <dbReference type="EMBL" id="GAA5512487.1"/>
    </source>
</evidence>